<dbReference type="AlphaFoldDB" id="A0A6V1PTF7"/>
<keyword evidence="2" id="KW-0732">Signal</keyword>
<accession>A0A6V1PTF7</accession>
<gene>
    <name evidence="4" type="ORF">HAKA00212_LOCUS8967</name>
</gene>
<sequence>MALFWKRAAVCMLVPYGGAFGFVSTAQNLSGSSMATYTKSNALKMMSDATGSAAKKVLVPIADGSEEIESVTIIDTLVRAGAEVTVASVSPELQVTCSRGVKLVADKSIADAAGETYDAIACPGGLPGANHLRDDPTLRALLQAQNEAGRLVAAVCAAPAVVLQTHGLIAGRAATCYPADQFKSAIENYSTDPVVVSGNLVTSQGPGTSLAFALALVAELYGEEKASELKGQMLF</sequence>
<dbReference type="FunFam" id="3.40.50.880:FF:000015">
    <property type="entry name" value="Protein DJ-1 homolog C"/>
    <property type="match status" value="1"/>
</dbReference>
<organism evidence="4">
    <name type="scientific">Heterosigma akashiwo</name>
    <name type="common">Chromophytic alga</name>
    <name type="synonym">Heterosigma carterae</name>
    <dbReference type="NCBI Taxonomy" id="2829"/>
    <lineage>
        <taxon>Eukaryota</taxon>
        <taxon>Sar</taxon>
        <taxon>Stramenopiles</taxon>
        <taxon>Ochrophyta</taxon>
        <taxon>Raphidophyceae</taxon>
        <taxon>Chattonellales</taxon>
        <taxon>Chattonellaceae</taxon>
        <taxon>Heterosigma</taxon>
    </lineage>
</organism>
<proteinExistence type="predicted"/>
<dbReference type="InterPro" id="IPR050325">
    <property type="entry name" value="Prot/Nucl_acid_deglycase"/>
</dbReference>
<dbReference type="EMBL" id="HBIU01019286">
    <property type="protein sequence ID" value="CAE0630271.1"/>
    <property type="molecule type" value="Transcribed_RNA"/>
</dbReference>
<evidence type="ECO:0000256" key="1">
    <source>
        <dbReference type="ARBA" id="ARBA00022737"/>
    </source>
</evidence>
<dbReference type="NCBIfam" id="TIGR01383">
    <property type="entry name" value="not_thiJ"/>
    <property type="match status" value="1"/>
</dbReference>
<evidence type="ECO:0000256" key="2">
    <source>
        <dbReference type="SAM" id="SignalP"/>
    </source>
</evidence>
<dbReference type="CDD" id="cd03135">
    <property type="entry name" value="GATase1_DJ-1"/>
    <property type="match status" value="1"/>
</dbReference>
<keyword evidence="1" id="KW-0677">Repeat</keyword>
<dbReference type="InterPro" id="IPR002818">
    <property type="entry name" value="DJ-1/PfpI"/>
</dbReference>
<feature type="signal peptide" evidence="2">
    <location>
        <begin position="1"/>
        <end position="19"/>
    </location>
</feature>
<protein>
    <recommendedName>
        <fullName evidence="3">DJ-1/PfpI domain-containing protein</fullName>
    </recommendedName>
</protein>
<dbReference type="SUPFAM" id="SSF52317">
    <property type="entry name" value="Class I glutamine amidotransferase-like"/>
    <property type="match status" value="1"/>
</dbReference>
<name>A0A6V1PTF7_HETAK</name>
<dbReference type="PANTHER" id="PTHR48094:SF12">
    <property type="entry name" value="PARKINSON DISEASE PROTEIN 7 HOMOLOG"/>
    <property type="match status" value="1"/>
</dbReference>
<evidence type="ECO:0000313" key="4">
    <source>
        <dbReference type="EMBL" id="CAE0630271.1"/>
    </source>
</evidence>
<dbReference type="GO" id="GO:0005737">
    <property type="term" value="C:cytoplasm"/>
    <property type="evidence" value="ECO:0007669"/>
    <property type="project" value="TreeGrafter"/>
</dbReference>
<dbReference type="Gene3D" id="3.40.50.880">
    <property type="match status" value="1"/>
</dbReference>
<dbReference type="PANTHER" id="PTHR48094">
    <property type="entry name" value="PROTEIN/NUCLEIC ACID DEGLYCASE DJ-1-RELATED"/>
    <property type="match status" value="1"/>
</dbReference>
<dbReference type="Pfam" id="PF01965">
    <property type="entry name" value="DJ-1_PfpI"/>
    <property type="match status" value="1"/>
</dbReference>
<dbReference type="GO" id="GO:1903189">
    <property type="term" value="P:glyoxal metabolic process"/>
    <property type="evidence" value="ECO:0007669"/>
    <property type="project" value="TreeGrafter"/>
</dbReference>
<feature type="chain" id="PRO_5030160775" description="DJ-1/PfpI domain-containing protein" evidence="2">
    <location>
        <begin position="20"/>
        <end position="235"/>
    </location>
</feature>
<dbReference type="InterPro" id="IPR006287">
    <property type="entry name" value="DJ-1"/>
</dbReference>
<dbReference type="InterPro" id="IPR029062">
    <property type="entry name" value="Class_I_gatase-like"/>
</dbReference>
<reference evidence="4" key="1">
    <citation type="submission" date="2021-01" db="EMBL/GenBank/DDBJ databases">
        <authorList>
            <person name="Corre E."/>
            <person name="Pelletier E."/>
            <person name="Niang G."/>
            <person name="Scheremetjew M."/>
            <person name="Finn R."/>
            <person name="Kale V."/>
            <person name="Holt S."/>
            <person name="Cochrane G."/>
            <person name="Meng A."/>
            <person name="Brown T."/>
            <person name="Cohen L."/>
        </authorList>
    </citation>
    <scope>NUCLEOTIDE SEQUENCE</scope>
    <source>
        <strain evidence="4">CCMP3107</strain>
    </source>
</reference>
<feature type="domain" description="DJ-1/PfpI" evidence="3">
    <location>
        <begin position="55"/>
        <end position="218"/>
    </location>
</feature>
<evidence type="ECO:0000259" key="3">
    <source>
        <dbReference type="Pfam" id="PF01965"/>
    </source>
</evidence>